<dbReference type="RefSeq" id="WP_249311084.1">
    <property type="nucleotide sequence ID" value="NZ_JACRSU010000001.1"/>
</dbReference>
<dbReference type="PANTHER" id="PTHR43445:SF3">
    <property type="entry name" value="UDP-N-ACETYLMURAMATE--L-ALANINE LIGASE"/>
    <property type="match status" value="1"/>
</dbReference>
<dbReference type="GO" id="GO:0071555">
    <property type="term" value="P:cell wall organization"/>
    <property type="evidence" value="ECO:0007669"/>
    <property type="project" value="UniProtKB-KW"/>
</dbReference>
<keyword evidence="15" id="KW-0812">Transmembrane</keyword>
<feature type="domain" description="Mur ligase C-terminal" evidence="17">
    <location>
        <begin position="321"/>
        <end position="451"/>
    </location>
</feature>
<dbReference type="GO" id="GO:0009252">
    <property type="term" value="P:peptidoglycan biosynthetic process"/>
    <property type="evidence" value="ECO:0007669"/>
    <property type="project" value="UniProtKB-UniRule"/>
</dbReference>
<dbReference type="NCBIfam" id="TIGR01082">
    <property type="entry name" value="murC"/>
    <property type="match status" value="1"/>
</dbReference>
<dbReference type="Proteomes" id="UP000611762">
    <property type="component" value="Unassembled WGS sequence"/>
</dbReference>
<dbReference type="Pfam" id="PF02875">
    <property type="entry name" value="Mur_ligase_C"/>
    <property type="match status" value="1"/>
</dbReference>
<dbReference type="InterPro" id="IPR005758">
    <property type="entry name" value="UDP-N-AcMur_Ala_ligase_MurC"/>
</dbReference>
<comment type="subcellular location">
    <subcellularLocation>
        <location evidence="1 14">Cytoplasm</location>
    </subcellularLocation>
</comment>
<evidence type="ECO:0000256" key="11">
    <source>
        <dbReference type="ARBA" id="ARBA00023306"/>
    </source>
</evidence>
<keyword evidence="10 14" id="KW-0573">Peptidoglycan synthesis</keyword>
<dbReference type="GO" id="GO:0008763">
    <property type="term" value="F:UDP-N-acetylmuramate-L-alanine ligase activity"/>
    <property type="evidence" value="ECO:0007669"/>
    <property type="project" value="UniProtKB-UniRule"/>
</dbReference>
<comment type="catalytic activity">
    <reaction evidence="13 14">
        <text>UDP-N-acetyl-alpha-D-muramate + L-alanine + ATP = UDP-N-acetyl-alpha-D-muramoyl-L-alanine + ADP + phosphate + H(+)</text>
        <dbReference type="Rhea" id="RHEA:23372"/>
        <dbReference type="ChEBI" id="CHEBI:15378"/>
        <dbReference type="ChEBI" id="CHEBI:30616"/>
        <dbReference type="ChEBI" id="CHEBI:43474"/>
        <dbReference type="ChEBI" id="CHEBI:57972"/>
        <dbReference type="ChEBI" id="CHEBI:70757"/>
        <dbReference type="ChEBI" id="CHEBI:83898"/>
        <dbReference type="ChEBI" id="CHEBI:456216"/>
        <dbReference type="EC" id="6.3.2.8"/>
    </reaction>
</comment>
<evidence type="ECO:0000256" key="1">
    <source>
        <dbReference type="ARBA" id="ARBA00004496"/>
    </source>
</evidence>
<evidence type="ECO:0000256" key="8">
    <source>
        <dbReference type="ARBA" id="ARBA00022840"/>
    </source>
</evidence>
<dbReference type="PANTHER" id="PTHR43445">
    <property type="entry name" value="UDP-N-ACETYLMURAMATE--L-ALANINE LIGASE-RELATED"/>
    <property type="match status" value="1"/>
</dbReference>
<keyword evidence="9 14" id="KW-0133">Cell shape</keyword>
<name>A0A926HXZ9_9FIRM</name>
<dbReference type="InterPro" id="IPR036615">
    <property type="entry name" value="Mur_ligase_C_dom_sf"/>
</dbReference>
<keyword evidence="6 14" id="KW-0132">Cell division</keyword>
<evidence type="ECO:0000259" key="16">
    <source>
        <dbReference type="Pfam" id="PF01225"/>
    </source>
</evidence>
<dbReference type="GO" id="GO:0005737">
    <property type="term" value="C:cytoplasm"/>
    <property type="evidence" value="ECO:0007669"/>
    <property type="project" value="UniProtKB-SubCell"/>
</dbReference>
<keyword evidence="4 14" id="KW-0963">Cytoplasm</keyword>
<dbReference type="HAMAP" id="MF_00046">
    <property type="entry name" value="MurC"/>
    <property type="match status" value="1"/>
</dbReference>
<accession>A0A926HXZ9</accession>
<keyword evidence="8 14" id="KW-0067">ATP-binding</keyword>
<protein>
    <recommendedName>
        <fullName evidence="3 14">UDP-N-acetylmuramate--L-alanine ligase</fullName>
        <ecNumber evidence="3 14">6.3.2.8</ecNumber>
    </recommendedName>
    <alternativeName>
        <fullName evidence="14">UDP-N-acetylmuramoyl-L-alanine synthetase</fullName>
    </alternativeName>
</protein>
<dbReference type="InterPro" id="IPR013221">
    <property type="entry name" value="Mur_ligase_cen"/>
</dbReference>
<feature type="binding site" evidence="14">
    <location>
        <begin position="120"/>
        <end position="126"/>
    </location>
    <ligand>
        <name>ATP</name>
        <dbReference type="ChEBI" id="CHEBI:30616"/>
    </ligand>
</feature>
<dbReference type="SUPFAM" id="SSF51984">
    <property type="entry name" value="MurCD N-terminal domain"/>
    <property type="match status" value="1"/>
</dbReference>
<evidence type="ECO:0000256" key="13">
    <source>
        <dbReference type="ARBA" id="ARBA00047833"/>
    </source>
</evidence>
<dbReference type="Gene3D" id="3.90.190.20">
    <property type="entry name" value="Mur ligase, C-terminal domain"/>
    <property type="match status" value="1"/>
</dbReference>
<evidence type="ECO:0000256" key="12">
    <source>
        <dbReference type="ARBA" id="ARBA00023316"/>
    </source>
</evidence>
<keyword evidence="12 14" id="KW-0961">Cell wall biogenesis/degradation</keyword>
<reference evidence="19" key="1">
    <citation type="submission" date="2020-08" db="EMBL/GenBank/DDBJ databases">
        <title>Genome public.</title>
        <authorList>
            <person name="Liu C."/>
            <person name="Sun Q."/>
        </authorList>
    </citation>
    <scope>NUCLEOTIDE SEQUENCE</scope>
    <source>
        <strain evidence="19">H8</strain>
    </source>
</reference>
<feature type="domain" description="Mur ligase N-terminal catalytic" evidence="16">
    <location>
        <begin position="17"/>
        <end position="112"/>
    </location>
</feature>
<organism evidence="19 20">
    <name type="scientific">Congzhengia minquanensis</name>
    <dbReference type="NCBI Taxonomy" id="2763657"/>
    <lineage>
        <taxon>Bacteria</taxon>
        <taxon>Bacillati</taxon>
        <taxon>Bacillota</taxon>
        <taxon>Clostridia</taxon>
        <taxon>Eubacteriales</taxon>
        <taxon>Oscillospiraceae</taxon>
        <taxon>Congzhengia</taxon>
    </lineage>
</organism>
<dbReference type="InterPro" id="IPR050061">
    <property type="entry name" value="MurCDEF_pg_biosynth"/>
</dbReference>
<evidence type="ECO:0000313" key="19">
    <source>
        <dbReference type="EMBL" id="MBC8539898.1"/>
    </source>
</evidence>
<dbReference type="AlphaFoldDB" id="A0A926HXZ9"/>
<dbReference type="Pfam" id="PF01225">
    <property type="entry name" value="Mur_ligase"/>
    <property type="match status" value="1"/>
</dbReference>
<keyword evidence="15" id="KW-1133">Transmembrane helix</keyword>
<comment type="function">
    <text evidence="14">Cell wall formation.</text>
</comment>
<evidence type="ECO:0000256" key="6">
    <source>
        <dbReference type="ARBA" id="ARBA00022618"/>
    </source>
</evidence>
<dbReference type="EC" id="6.3.2.8" evidence="3 14"/>
<evidence type="ECO:0000256" key="3">
    <source>
        <dbReference type="ARBA" id="ARBA00012211"/>
    </source>
</evidence>
<dbReference type="SUPFAM" id="SSF53623">
    <property type="entry name" value="MurD-like peptide ligases, catalytic domain"/>
    <property type="match status" value="1"/>
</dbReference>
<evidence type="ECO:0000256" key="4">
    <source>
        <dbReference type="ARBA" id="ARBA00022490"/>
    </source>
</evidence>
<sequence>MTEFDLRNIDKSKPVFFVGIGGISMSALAHILKNDGYIVRGSDFKESETTQQLREMGIAVSIGHSAENVRGAGLVVYTAAVKKDNPELLEAGRLGILAIERARLLGAMMKNYSYPVAVSGTHGKTTTTSMLAHILCGAGLDPTILVGGVLPLIGGNMRDGGKEYFVTEACEYCASFLKFFPLYSIILNIEEDHLDFFKDIDDIISCFQKFVMRLPENGAVIANFDDENVKCAVSGSGKRVITYGIECENPDYTAKNITFDKTGFAAFDVLRNGAFYFQAKLNVPGMHNVKNALAVIAVSDLLGVSKQDMQKGFLSYKGTNRRFEHKGEVGGAKVIDDYAHHPTEVKATLKAARAVANGKKVWCVFQPHTYTRSLALKDEFAKSFFDCDGLVVTDIYAAREKDTGLITSADLVDVINKNSGNATYIKAFQDVADFFKERVSPGDLILTMGAGDVYKIGELLVK</sequence>
<dbReference type="Gene3D" id="3.40.50.720">
    <property type="entry name" value="NAD(P)-binding Rossmann-like Domain"/>
    <property type="match status" value="1"/>
</dbReference>
<evidence type="ECO:0000313" key="20">
    <source>
        <dbReference type="Proteomes" id="UP000611762"/>
    </source>
</evidence>
<evidence type="ECO:0000259" key="18">
    <source>
        <dbReference type="Pfam" id="PF08245"/>
    </source>
</evidence>
<evidence type="ECO:0000256" key="10">
    <source>
        <dbReference type="ARBA" id="ARBA00022984"/>
    </source>
</evidence>
<evidence type="ECO:0000256" key="9">
    <source>
        <dbReference type="ARBA" id="ARBA00022960"/>
    </source>
</evidence>
<keyword evidence="20" id="KW-1185">Reference proteome</keyword>
<evidence type="ECO:0000259" key="17">
    <source>
        <dbReference type="Pfam" id="PF02875"/>
    </source>
</evidence>
<evidence type="ECO:0000256" key="5">
    <source>
        <dbReference type="ARBA" id="ARBA00022598"/>
    </source>
</evidence>
<keyword evidence="11 14" id="KW-0131">Cell cycle</keyword>
<keyword evidence="7 14" id="KW-0547">Nucleotide-binding</keyword>
<dbReference type="InterPro" id="IPR004101">
    <property type="entry name" value="Mur_ligase_C"/>
</dbReference>
<gene>
    <name evidence="14" type="primary">murC</name>
    <name evidence="19" type="ORF">H8698_02770</name>
</gene>
<comment type="caution">
    <text evidence="19">The sequence shown here is derived from an EMBL/GenBank/DDBJ whole genome shotgun (WGS) entry which is preliminary data.</text>
</comment>
<dbReference type="GO" id="GO:0005524">
    <property type="term" value="F:ATP binding"/>
    <property type="evidence" value="ECO:0007669"/>
    <property type="project" value="UniProtKB-UniRule"/>
</dbReference>
<comment type="pathway">
    <text evidence="2 14">Cell wall biogenesis; peptidoglycan biosynthesis.</text>
</comment>
<evidence type="ECO:0000256" key="7">
    <source>
        <dbReference type="ARBA" id="ARBA00022741"/>
    </source>
</evidence>
<dbReference type="Gene3D" id="3.40.1190.10">
    <property type="entry name" value="Mur-like, catalytic domain"/>
    <property type="match status" value="1"/>
</dbReference>
<dbReference type="EMBL" id="JACRSU010000001">
    <property type="protein sequence ID" value="MBC8539898.1"/>
    <property type="molecule type" value="Genomic_DNA"/>
</dbReference>
<dbReference type="InterPro" id="IPR036565">
    <property type="entry name" value="Mur-like_cat_sf"/>
</dbReference>
<keyword evidence="15" id="KW-0472">Membrane</keyword>
<feature type="transmembrane region" description="Helical" evidence="15">
    <location>
        <begin position="15"/>
        <end position="32"/>
    </location>
</feature>
<dbReference type="InterPro" id="IPR000713">
    <property type="entry name" value="Mur_ligase_N"/>
</dbReference>
<evidence type="ECO:0000256" key="2">
    <source>
        <dbReference type="ARBA" id="ARBA00004752"/>
    </source>
</evidence>
<comment type="similarity">
    <text evidence="14">Belongs to the MurCDEF family.</text>
</comment>
<keyword evidence="5 14" id="KW-0436">Ligase</keyword>
<evidence type="ECO:0000256" key="14">
    <source>
        <dbReference type="HAMAP-Rule" id="MF_00046"/>
    </source>
</evidence>
<dbReference type="GO" id="GO:0051301">
    <property type="term" value="P:cell division"/>
    <property type="evidence" value="ECO:0007669"/>
    <property type="project" value="UniProtKB-KW"/>
</dbReference>
<evidence type="ECO:0000256" key="15">
    <source>
        <dbReference type="SAM" id="Phobius"/>
    </source>
</evidence>
<proteinExistence type="inferred from homology"/>
<dbReference type="SUPFAM" id="SSF53244">
    <property type="entry name" value="MurD-like peptide ligases, peptide-binding domain"/>
    <property type="match status" value="1"/>
</dbReference>
<feature type="domain" description="Mur ligase central" evidence="18">
    <location>
        <begin position="118"/>
        <end position="298"/>
    </location>
</feature>
<dbReference type="Pfam" id="PF08245">
    <property type="entry name" value="Mur_ligase_M"/>
    <property type="match status" value="1"/>
</dbReference>
<dbReference type="GO" id="GO:0008360">
    <property type="term" value="P:regulation of cell shape"/>
    <property type="evidence" value="ECO:0007669"/>
    <property type="project" value="UniProtKB-KW"/>
</dbReference>